<keyword evidence="1" id="KW-0808">Transferase</keyword>
<dbReference type="GO" id="GO:0008168">
    <property type="term" value="F:methyltransferase activity"/>
    <property type="evidence" value="ECO:0007669"/>
    <property type="project" value="UniProtKB-KW"/>
</dbReference>
<dbReference type="Proteomes" id="UP001429354">
    <property type="component" value="Unassembled WGS sequence"/>
</dbReference>
<dbReference type="SUPFAM" id="SSF53335">
    <property type="entry name" value="S-adenosyl-L-methionine-dependent methyltransferases"/>
    <property type="match status" value="1"/>
</dbReference>
<dbReference type="Pfam" id="PF13489">
    <property type="entry name" value="Methyltransf_23"/>
    <property type="match status" value="1"/>
</dbReference>
<dbReference type="RefSeq" id="WP_162348920.1">
    <property type="nucleotide sequence ID" value="NZ_QOVG01000003.1"/>
</dbReference>
<accession>A0ABX0AA01</accession>
<evidence type="ECO:0000313" key="2">
    <source>
        <dbReference type="Proteomes" id="UP001429354"/>
    </source>
</evidence>
<name>A0ABX0AA01_9GAMM</name>
<reference evidence="1 2" key="1">
    <citation type="submission" date="2018-07" db="EMBL/GenBank/DDBJ databases">
        <title>Whole genome Sequencing of Pseudoxanthomonas gei KCTC 32298 (T).</title>
        <authorList>
            <person name="Kumar S."/>
            <person name="Bansal K."/>
            <person name="Kaur A."/>
            <person name="Patil P."/>
            <person name="Sharma S."/>
            <person name="Patil P.B."/>
        </authorList>
    </citation>
    <scope>NUCLEOTIDE SEQUENCE [LARGE SCALE GENOMIC DNA]</scope>
    <source>
        <strain evidence="1 2">KCTC 32298</strain>
    </source>
</reference>
<sequence length="300" mass="34217">MFQSRKLINPRSYQPSLPVPKGYSKAGILDSLVSVSISGSATGELRDYATADCERFLHTLDLVPQDAEGRMLEIGANPYFTTLLMRRFRPALALDLVNFFGPEAVDRAQEVVFRNFEGVEERTTFDFLNLNIEADALPYPDDHFDHIIFCEVLEHLTIDPLRAVMELKRVLKPDGCMVLTTPNAVRLENVIAFIEGRNIYDPYSAYGPHGRHNREYTRHELHQLMEHAGFRIEVSYTGNVHDDIGSAQASARIVNAAIQAQKSREHDLGQYLFTRWRNTPAGNAKLPRWLYRSYSEDRMA</sequence>
<organism evidence="1 2">
    <name type="scientific">Pseudoxanthomonas gei</name>
    <dbReference type="NCBI Taxonomy" id="1383030"/>
    <lineage>
        <taxon>Bacteria</taxon>
        <taxon>Pseudomonadati</taxon>
        <taxon>Pseudomonadota</taxon>
        <taxon>Gammaproteobacteria</taxon>
        <taxon>Lysobacterales</taxon>
        <taxon>Lysobacteraceae</taxon>
        <taxon>Pseudoxanthomonas</taxon>
    </lineage>
</organism>
<evidence type="ECO:0000313" key="1">
    <source>
        <dbReference type="EMBL" id="NDK38357.1"/>
    </source>
</evidence>
<proteinExistence type="predicted"/>
<comment type="caution">
    <text evidence="1">The sequence shown here is derived from an EMBL/GenBank/DDBJ whole genome shotgun (WGS) entry which is preliminary data.</text>
</comment>
<protein>
    <submittedName>
        <fullName evidence="1">Class I SAM-dependent methyltransferase</fullName>
    </submittedName>
</protein>
<gene>
    <name evidence="1" type="ORF">DT603_05810</name>
</gene>
<dbReference type="GO" id="GO:0032259">
    <property type="term" value="P:methylation"/>
    <property type="evidence" value="ECO:0007669"/>
    <property type="project" value="UniProtKB-KW"/>
</dbReference>
<dbReference type="EMBL" id="QOVG01000003">
    <property type="protein sequence ID" value="NDK38357.1"/>
    <property type="molecule type" value="Genomic_DNA"/>
</dbReference>
<dbReference type="InterPro" id="IPR029063">
    <property type="entry name" value="SAM-dependent_MTases_sf"/>
</dbReference>
<keyword evidence="2" id="KW-1185">Reference proteome</keyword>
<dbReference type="CDD" id="cd02440">
    <property type="entry name" value="AdoMet_MTases"/>
    <property type="match status" value="1"/>
</dbReference>
<keyword evidence="1" id="KW-0489">Methyltransferase</keyword>
<dbReference type="Gene3D" id="3.40.50.150">
    <property type="entry name" value="Vaccinia Virus protein VP39"/>
    <property type="match status" value="1"/>
</dbReference>